<feature type="transmembrane region" description="Helical" evidence="8">
    <location>
        <begin position="633"/>
        <end position="651"/>
    </location>
</feature>
<dbReference type="RefSeq" id="WP_184485349.1">
    <property type="nucleotide sequence ID" value="NZ_JAAEDJ010000133.1"/>
</dbReference>
<feature type="transmembrane region" description="Helical" evidence="8">
    <location>
        <begin position="496"/>
        <end position="521"/>
    </location>
</feature>
<sequence length="686" mass="73291">MSASTSGGKDPFISNLNKIYAGYTGGFLGFVVILGILEQMGVPNRIIGYLFVFLTIGVYAYIGIISRTAQVAEYYVAGRRVPAIYNGMATGSDWMSAASFIGMAGSLYALGYGGLAFILGWTGGYMLVAILLAPYLRKFGQYTVPDFLGARYGGNFARSIGVLVLVTASFVYVVAQIVGVGIITQRFLDVSFAVAVFLGLAGILVCSMLGGMRAVTWTQVAQYIILIIAYLIPAILMSVKVTGVPVPQLMYGFALERIEGLEQAFRAAGQVPPPGVTGFHSAPFVGANGQFSMPAAVNFFALVFCLMVGTAALPHILMRYFTTPSVREARNSVAWSLFFIFLLYFTAPAYAAFAKLEIYQNFINQPIAALPEWVRAWQIISPYGTPWINIVDVNNDGILQWNEFRIHPDVVVLATPEIAGMPYVIAGMVAAGGLAAALSTADGLLLALANALSHDVYYKMINPNAPTKQRLIIARVLLICVALFAAWTAGNAGADILFLVAWAFSIAAAGLFAALVMGVWYKRTTNTAACLGMLVGYVATFGYLMWSEFGGLSFLQVFGTKEAILRAAQAAAAMPQASAELKAYAAGIVANAATLQDGAMAWFGKALTGLGMSTDHVVLRGRIVARLWGINNISGGIFGVPLAFLTIYVVSQFTKAPSQAMQDFVESIRIPKGGVRLADSRAAVKE</sequence>
<keyword evidence="10" id="KW-1185">Reference proteome</keyword>
<feature type="transmembrane region" description="Helical" evidence="8">
    <location>
        <begin position="20"/>
        <end position="37"/>
    </location>
</feature>
<dbReference type="AlphaFoldDB" id="A0A840Y298"/>
<evidence type="ECO:0000256" key="3">
    <source>
        <dbReference type="ARBA" id="ARBA00022448"/>
    </source>
</evidence>
<evidence type="ECO:0000256" key="5">
    <source>
        <dbReference type="ARBA" id="ARBA00022989"/>
    </source>
</evidence>
<dbReference type="GO" id="GO:0005886">
    <property type="term" value="C:plasma membrane"/>
    <property type="evidence" value="ECO:0007669"/>
    <property type="project" value="TreeGrafter"/>
</dbReference>
<protein>
    <submittedName>
        <fullName evidence="9">Cation/acetate symporter</fullName>
    </submittedName>
</protein>
<evidence type="ECO:0000256" key="6">
    <source>
        <dbReference type="ARBA" id="ARBA00023136"/>
    </source>
</evidence>
<evidence type="ECO:0000256" key="1">
    <source>
        <dbReference type="ARBA" id="ARBA00004141"/>
    </source>
</evidence>
<dbReference type="PANTHER" id="PTHR48086:SF5">
    <property type="entry name" value="NA(+):SOLUTE SYMPORTER (SSF FAMILY)"/>
    <property type="match status" value="1"/>
</dbReference>
<evidence type="ECO:0000256" key="8">
    <source>
        <dbReference type="SAM" id="Phobius"/>
    </source>
</evidence>
<keyword evidence="5 8" id="KW-1133">Transmembrane helix</keyword>
<comment type="caution">
    <text evidence="9">The sequence shown here is derived from an EMBL/GenBank/DDBJ whole genome shotgun (WGS) entry which is preliminary data.</text>
</comment>
<evidence type="ECO:0000256" key="4">
    <source>
        <dbReference type="ARBA" id="ARBA00022692"/>
    </source>
</evidence>
<dbReference type="InterPro" id="IPR038377">
    <property type="entry name" value="Na/Glc_symporter_sf"/>
</dbReference>
<keyword evidence="6 8" id="KW-0472">Membrane</keyword>
<dbReference type="PROSITE" id="PS00018">
    <property type="entry name" value="EF_HAND_1"/>
    <property type="match status" value="1"/>
</dbReference>
<evidence type="ECO:0000256" key="2">
    <source>
        <dbReference type="ARBA" id="ARBA00006434"/>
    </source>
</evidence>
<evidence type="ECO:0000256" key="7">
    <source>
        <dbReference type="RuleBase" id="RU362091"/>
    </source>
</evidence>
<feature type="transmembrane region" description="Helical" evidence="8">
    <location>
        <begin position="190"/>
        <end position="211"/>
    </location>
</feature>
<gene>
    <name evidence="9" type="ORF">FHS88_002632</name>
</gene>
<keyword evidence="3" id="KW-0813">Transport</keyword>
<reference evidence="9 10" key="1">
    <citation type="submission" date="2020-08" db="EMBL/GenBank/DDBJ databases">
        <title>Genomic Encyclopedia of Type Strains, Phase IV (KMG-IV): sequencing the most valuable type-strain genomes for metagenomic binning, comparative biology and taxonomic classification.</title>
        <authorList>
            <person name="Goeker M."/>
        </authorList>
    </citation>
    <scope>NUCLEOTIDE SEQUENCE [LARGE SCALE GENOMIC DNA]</scope>
    <source>
        <strain evidence="9 10">DSM 25895</strain>
    </source>
</reference>
<feature type="transmembrane region" description="Helical" evidence="8">
    <location>
        <begin position="223"/>
        <end position="241"/>
    </location>
</feature>
<feature type="transmembrane region" description="Helical" evidence="8">
    <location>
        <begin position="46"/>
        <end position="65"/>
    </location>
</feature>
<feature type="transmembrane region" description="Helical" evidence="8">
    <location>
        <begin position="299"/>
        <end position="321"/>
    </location>
</feature>
<feature type="transmembrane region" description="Helical" evidence="8">
    <location>
        <begin position="528"/>
        <end position="546"/>
    </location>
</feature>
<feature type="transmembrane region" description="Helical" evidence="8">
    <location>
        <begin position="333"/>
        <end position="353"/>
    </location>
</feature>
<comment type="subcellular location">
    <subcellularLocation>
        <location evidence="1">Membrane</location>
        <topology evidence="1">Multi-pass membrane protein</topology>
    </subcellularLocation>
</comment>
<dbReference type="EMBL" id="JACIJE010000007">
    <property type="protein sequence ID" value="MBB5690497.1"/>
    <property type="molecule type" value="Genomic_DNA"/>
</dbReference>
<dbReference type="CDD" id="cd11480">
    <property type="entry name" value="SLC5sbd_u4"/>
    <property type="match status" value="1"/>
</dbReference>
<keyword evidence="4 8" id="KW-0812">Transmembrane</keyword>
<evidence type="ECO:0000313" key="10">
    <source>
        <dbReference type="Proteomes" id="UP000562254"/>
    </source>
</evidence>
<feature type="transmembrane region" description="Helical" evidence="8">
    <location>
        <begin position="472"/>
        <end position="490"/>
    </location>
</feature>
<dbReference type="PROSITE" id="PS50283">
    <property type="entry name" value="NA_SOLUT_SYMP_3"/>
    <property type="match status" value="1"/>
</dbReference>
<feature type="transmembrane region" description="Helical" evidence="8">
    <location>
        <begin position="109"/>
        <end position="136"/>
    </location>
</feature>
<evidence type="ECO:0000313" key="9">
    <source>
        <dbReference type="EMBL" id="MBB5690497.1"/>
    </source>
</evidence>
<name>A0A840Y298_9PROT</name>
<dbReference type="InterPro" id="IPR018247">
    <property type="entry name" value="EF_Hand_1_Ca_BS"/>
</dbReference>
<dbReference type="GO" id="GO:0022857">
    <property type="term" value="F:transmembrane transporter activity"/>
    <property type="evidence" value="ECO:0007669"/>
    <property type="project" value="InterPro"/>
</dbReference>
<feature type="transmembrane region" description="Helical" evidence="8">
    <location>
        <begin position="423"/>
        <end position="452"/>
    </location>
</feature>
<proteinExistence type="inferred from homology"/>
<dbReference type="InterPro" id="IPR050277">
    <property type="entry name" value="Sodium:Solute_Symporter"/>
</dbReference>
<dbReference type="PANTHER" id="PTHR48086">
    <property type="entry name" value="SODIUM/PROLINE SYMPORTER-RELATED"/>
    <property type="match status" value="1"/>
</dbReference>
<dbReference type="NCBIfam" id="TIGR03648">
    <property type="entry name" value="Na_symport_lg"/>
    <property type="match status" value="1"/>
</dbReference>
<accession>A0A840Y298</accession>
<dbReference type="Gene3D" id="1.20.1730.10">
    <property type="entry name" value="Sodium/glucose cotransporter"/>
    <property type="match status" value="1"/>
</dbReference>
<dbReference type="InterPro" id="IPR019899">
    <property type="entry name" value="Na/solute_symporter_VC_2705"/>
</dbReference>
<dbReference type="InterPro" id="IPR001734">
    <property type="entry name" value="Na/solute_symporter"/>
</dbReference>
<feature type="transmembrane region" description="Helical" evidence="8">
    <location>
        <begin position="156"/>
        <end position="184"/>
    </location>
</feature>
<comment type="similarity">
    <text evidence="2 7">Belongs to the sodium:solute symporter (SSF) (TC 2.A.21) family.</text>
</comment>
<organism evidence="9 10">
    <name type="scientific">Neoroseomonas alkaliterrae</name>
    <dbReference type="NCBI Taxonomy" id="1452450"/>
    <lineage>
        <taxon>Bacteria</taxon>
        <taxon>Pseudomonadati</taxon>
        <taxon>Pseudomonadota</taxon>
        <taxon>Alphaproteobacteria</taxon>
        <taxon>Acetobacterales</taxon>
        <taxon>Acetobacteraceae</taxon>
        <taxon>Neoroseomonas</taxon>
    </lineage>
</organism>
<dbReference type="Proteomes" id="UP000562254">
    <property type="component" value="Unassembled WGS sequence"/>
</dbReference>
<dbReference type="Pfam" id="PF00474">
    <property type="entry name" value="SSF"/>
    <property type="match status" value="2"/>
</dbReference>